<protein>
    <submittedName>
        <fullName evidence="11">Eukaryotic aspartyl protease domain-containing protein</fullName>
    </submittedName>
</protein>
<organism evidence="11 12">
    <name type="scientific">Ditylenchus destructor</name>
    <dbReference type="NCBI Taxonomy" id="166010"/>
    <lineage>
        <taxon>Eukaryota</taxon>
        <taxon>Metazoa</taxon>
        <taxon>Ecdysozoa</taxon>
        <taxon>Nematoda</taxon>
        <taxon>Chromadorea</taxon>
        <taxon>Rhabditida</taxon>
        <taxon>Tylenchina</taxon>
        <taxon>Tylenchomorpha</taxon>
        <taxon>Sphaerularioidea</taxon>
        <taxon>Anguinidae</taxon>
        <taxon>Anguininae</taxon>
        <taxon>Ditylenchus</taxon>
    </lineage>
</organism>
<evidence type="ECO:0000256" key="4">
    <source>
        <dbReference type="ARBA" id="ARBA00022801"/>
    </source>
</evidence>
<keyword evidence="6" id="KW-0325">Glycoprotein</keyword>
<dbReference type="EMBL" id="JAKKPZ010000010">
    <property type="protein sequence ID" value="KAI1716179.1"/>
    <property type="molecule type" value="Genomic_DNA"/>
</dbReference>
<feature type="active site" evidence="7">
    <location>
        <position position="87"/>
    </location>
</feature>
<dbReference type="GO" id="GO:0005764">
    <property type="term" value="C:lysosome"/>
    <property type="evidence" value="ECO:0007669"/>
    <property type="project" value="TreeGrafter"/>
</dbReference>
<evidence type="ECO:0000259" key="10">
    <source>
        <dbReference type="PROSITE" id="PS51767"/>
    </source>
</evidence>
<dbReference type="InterPro" id="IPR033121">
    <property type="entry name" value="PEPTIDASE_A1"/>
</dbReference>
<evidence type="ECO:0000256" key="8">
    <source>
        <dbReference type="PIRSR" id="PIRSR601461-2"/>
    </source>
</evidence>
<sequence>MYTFVISSSGMNPFGMFRIAMRRARKNVTRQQQNPRLVSEYLKQKYYSEHVFNENAFNEGLTDYANSQYYGSITIGTPPQTFKVLFDTGSSNLWVPCEQCPLTNMACTNHQKFDCGSSSTCHETSRAFSIKYGTGSVSGQVLNDVVCFDNPESGYCTNTSQGFACAINEPGATFVYAKFDGIMGLAWDSISVDKIPSPMVQIFANKQICNQPIFAFWLSRDPNSPEEQGGEMTLCDIDTNHYQGELTWIPLIATDYWRIQLGSVSIGGQILENSVGISAILDTGTSLLAGPTADVRKILQLLGTDITSDGEGDYTINCMDISSLPSVAFNIGGKDFVLLPQDYIVQLDMDTCLLGFSAIDIPKPNGPLWILGDIFIGKYYTVFDHGNKRIGLAQSTNY</sequence>
<dbReference type="PROSITE" id="PS00141">
    <property type="entry name" value="ASP_PROTEASE"/>
    <property type="match status" value="2"/>
</dbReference>
<keyword evidence="3 9" id="KW-0064">Aspartyl protease</keyword>
<proteinExistence type="inferred from homology"/>
<feature type="domain" description="Peptidase A1" evidence="10">
    <location>
        <begin position="69"/>
        <end position="393"/>
    </location>
</feature>
<dbReference type="FunFam" id="2.40.70.10:FF:000002">
    <property type="entry name" value="Vacuolar aspartic proteinase"/>
    <property type="match status" value="1"/>
</dbReference>
<name>A0AAD4R7W8_9BILA</name>
<evidence type="ECO:0000256" key="1">
    <source>
        <dbReference type="ARBA" id="ARBA00007447"/>
    </source>
</evidence>
<dbReference type="Pfam" id="PF00026">
    <property type="entry name" value="Asp"/>
    <property type="match status" value="1"/>
</dbReference>
<evidence type="ECO:0000256" key="3">
    <source>
        <dbReference type="ARBA" id="ARBA00022750"/>
    </source>
</evidence>
<evidence type="ECO:0000313" key="12">
    <source>
        <dbReference type="Proteomes" id="UP001201812"/>
    </source>
</evidence>
<keyword evidence="4 9" id="KW-0378">Hydrolase</keyword>
<comment type="similarity">
    <text evidence="1 9">Belongs to the peptidase A1 family.</text>
</comment>
<evidence type="ECO:0000256" key="6">
    <source>
        <dbReference type="ARBA" id="ARBA00023180"/>
    </source>
</evidence>
<dbReference type="InterPro" id="IPR001969">
    <property type="entry name" value="Aspartic_peptidase_AS"/>
</dbReference>
<evidence type="ECO:0000313" key="11">
    <source>
        <dbReference type="EMBL" id="KAI1716179.1"/>
    </source>
</evidence>
<gene>
    <name evidence="11" type="ORF">DdX_07212</name>
</gene>
<feature type="disulfide bond" evidence="8">
    <location>
        <begin position="100"/>
        <end position="107"/>
    </location>
</feature>
<dbReference type="InterPro" id="IPR001461">
    <property type="entry name" value="Aspartic_peptidase_A1"/>
</dbReference>
<evidence type="ECO:0000256" key="2">
    <source>
        <dbReference type="ARBA" id="ARBA00022670"/>
    </source>
</evidence>
<evidence type="ECO:0000256" key="7">
    <source>
        <dbReference type="PIRSR" id="PIRSR601461-1"/>
    </source>
</evidence>
<dbReference type="Proteomes" id="UP001201812">
    <property type="component" value="Unassembled WGS sequence"/>
</dbReference>
<dbReference type="PANTHER" id="PTHR47966">
    <property type="entry name" value="BETA-SITE APP-CLEAVING ENZYME, ISOFORM A-RELATED"/>
    <property type="match status" value="1"/>
</dbReference>
<keyword evidence="12" id="KW-1185">Reference proteome</keyword>
<dbReference type="GO" id="GO:0004190">
    <property type="term" value="F:aspartic-type endopeptidase activity"/>
    <property type="evidence" value="ECO:0007669"/>
    <property type="project" value="UniProtKB-KW"/>
</dbReference>
<dbReference type="AlphaFoldDB" id="A0AAD4R7W8"/>
<dbReference type="GO" id="GO:0006508">
    <property type="term" value="P:proteolysis"/>
    <property type="evidence" value="ECO:0007669"/>
    <property type="project" value="UniProtKB-KW"/>
</dbReference>
<feature type="active site" evidence="7">
    <location>
        <position position="282"/>
    </location>
</feature>
<comment type="caution">
    <text evidence="11">The sequence shown here is derived from an EMBL/GenBank/DDBJ whole genome shotgun (WGS) entry which is preliminary data.</text>
</comment>
<dbReference type="PANTHER" id="PTHR47966:SF40">
    <property type="entry name" value="ASPARTIC PROTEASE 3"/>
    <property type="match status" value="1"/>
</dbReference>
<reference evidence="11" key="1">
    <citation type="submission" date="2022-01" db="EMBL/GenBank/DDBJ databases">
        <title>Genome Sequence Resource for Two Populations of Ditylenchus destructor, the Migratory Endoparasitic Phytonematode.</title>
        <authorList>
            <person name="Zhang H."/>
            <person name="Lin R."/>
            <person name="Xie B."/>
        </authorList>
    </citation>
    <scope>NUCLEOTIDE SEQUENCE</scope>
    <source>
        <strain evidence="11">BazhouSP</strain>
    </source>
</reference>
<dbReference type="FunFam" id="2.40.70.10:FF:000008">
    <property type="entry name" value="Cathepsin D"/>
    <property type="match status" value="1"/>
</dbReference>
<accession>A0AAD4R7W8</accession>
<evidence type="ECO:0000256" key="5">
    <source>
        <dbReference type="ARBA" id="ARBA00023157"/>
    </source>
</evidence>
<evidence type="ECO:0000256" key="9">
    <source>
        <dbReference type="RuleBase" id="RU000454"/>
    </source>
</evidence>
<dbReference type="SUPFAM" id="SSF50630">
    <property type="entry name" value="Acid proteases"/>
    <property type="match status" value="1"/>
</dbReference>
<dbReference type="PROSITE" id="PS51767">
    <property type="entry name" value="PEPTIDASE_A1"/>
    <property type="match status" value="1"/>
</dbReference>
<dbReference type="Gene3D" id="2.40.70.10">
    <property type="entry name" value="Acid Proteases"/>
    <property type="match status" value="2"/>
</dbReference>
<dbReference type="InterPro" id="IPR021109">
    <property type="entry name" value="Peptidase_aspartic_dom_sf"/>
</dbReference>
<keyword evidence="5 8" id="KW-1015">Disulfide bond</keyword>
<dbReference type="PRINTS" id="PR00792">
    <property type="entry name" value="PEPSIN"/>
</dbReference>
<keyword evidence="2 9" id="KW-0645">Protease</keyword>